<proteinExistence type="predicted"/>
<dbReference type="Proteomes" id="UP001501509">
    <property type="component" value="Unassembled WGS sequence"/>
</dbReference>
<keyword evidence="5" id="KW-1185">Reference proteome</keyword>
<reference evidence="4 5" key="1">
    <citation type="journal article" date="2019" name="Int. J. Syst. Evol. Microbiol.">
        <title>The Global Catalogue of Microorganisms (GCM) 10K type strain sequencing project: providing services to taxonomists for standard genome sequencing and annotation.</title>
        <authorList>
            <consortium name="The Broad Institute Genomics Platform"/>
            <consortium name="The Broad Institute Genome Sequencing Center for Infectious Disease"/>
            <person name="Wu L."/>
            <person name="Ma J."/>
        </authorList>
    </citation>
    <scope>NUCLEOTIDE SEQUENCE [LARGE SCALE GENOMIC DNA]</scope>
    <source>
        <strain evidence="4 5">JCM 6833</strain>
    </source>
</reference>
<keyword evidence="3" id="KW-0812">Transmembrane</keyword>
<protein>
    <recommendedName>
        <fullName evidence="6">Class F sortase</fullName>
    </recommendedName>
</protein>
<organism evidence="4 5">
    <name type="scientific">Actinomadura fulvescens</name>
    <dbReference type="NCBI Taxonomy" id="46160"/>
    <lineage>
        <taxon>Bacteria</taxon>
        <taxon>Bacillati</taxon>
        <taxon>Actinomycetota</taxon>
        <taxon>Actinomycetes</taxon>
        <taxon>Streptosporangiales</taxon>
        <taxon>Thermomonosporaceae</taxon>
        <taxon>Actinomadura</taxon>
    </lineage>
</organism>
<dbReference type="InterPro" id="IPR023365">
    <property type="entry name" value="Sortase_dom-sf"/>
</dbReference>
<keyword evidence="3" id="KW-0472">Membrane</keyword>
<dbReference type="CDD" id="cd05829">
    <property type="entry name" value="Sortase_F"/>
    <property type="match status" value="1"/>
</dbReference>
<evidence type="ECO:0000313" key="4">
    <source>
        <dbReference type="EMBL" id="GAA2594399.1"/>
    </source>
</evidence>
<dbReference type="NCBIfam" id="NF033748">
    <property type="entry name" value="class_F_sortase"/>
    <property type="match status" value="1"/>
</dbReference>
<feature type="transmembrane region" description="Helical" evidence="3">
    <location>
        <begin position="12"/>
        <end position="32"/>
    </location>
</feature>
<sequence length="231" mass="24222">MTGSRSRRPGRIGVAAVVLAGTAGVGTTWWAVTRPDASPRPVAPASGAAAPARPAPAATAARTPAARPPGDGARPVKVVIDRLGVTAPVGPVGLRRDGSVQVPPLSRVHEVGWYRYGPVPGERGPAVLLGHVDSGRGGPGVFHRVRTLRPGDTVRVIRADGRSVRFRITSVEDVSKDRFPTARVYGDLDHAGLRLITCGGSFDRARRSYTRNVIAWARLAGSQPSEGTTGR</sequence>
<feature type="region of interest" description="Disordered" evidence="2">
    <location>
        <begin position="38"/>
        <end position="74"/>
    </location>
</feature>
<dbReference type="InterPro" id="IPR042001">
    <property type="entry name" value="Sortase_F"/>
</dbReference>
<evidence type="ECO:0000256" key="3">
    <source>
        <dbReference type="SAM" id="Phobius"/>
    </source>
</evidence>
<evidence type="ECO:0000313" key="5">
    <source>
        <dbReference type="Proteomes" id="UP001501509"/>
    </source>
</evidence>
<dbReference type="EMBL" id="BAAATD010000003">
    <property type="protein sequence ID" value="GAA2594399.1"/>
    <property type="molecule type" value="Genomic_DNA"/>
</dbReference>
<keyword evidence="3" id="KW-1133">Transmembrane helix</keyword>
<comment type="caution">
    <text evidence="4">The sequence shown here is derived from an EMBL/GenBank/DDBJ whole genome shotgun (WGS) entry which is preliminary data.</text>
</comment>
<dbReference type="Pfam" id="PF04203">
    <property type="entry name" value="Sortase"/>
    <property type="match status" value="1"/>
</dbReference>
<dbReference type="SUPFAM" id="SSF63817">
    <property type="entry name" value="Sortase"/>
    <property type="match status" value="1"/>
</dbReference>
<name>A0ABN3PT71_9ACTN</name>
<dbReference type="InterPro" id="IPR005754">
    <property type="entry name" value="Sortase"/>
</dbReference>
<evidence type="ECO:0008006" key="6">
    <source>
        <dbReference type="Google" id="ProtNLM"/>
    </source>
</evidence>
<dbReference type="RefSeq" id="WP_344541263.1">
    <property type="nucleotide sequence ID" value="NZ_BAAATD010000003.1"/>
</dbReference>
<dbReference type="Gene3D" id="2.40.260.10">
    <property type="entry name" value="Sortase"/>
    <property type="match status" value="1"/>
</dbReference>
<gene>
    <name evidence="4" type="ORF">GCM10010411_29510</name>
</gene>
<keyword evidence="1" id="KW-0378">Hydrolase</keyword>
<evidence type="ECO:0000256" key="2">
    <source>
        <dbReference type="SAM" id="MobiDB-lite"/>
    </source>
</evidence>
<accession>A0ABN3PT71</accession>
<evidence type="ECO:0000256" key="1">
    <source>
        <dbReference type="ARBA" id="ARBA00022801"/>
    </source>
</evidence>